<accession>A0A8H6CST1</accession>
<feature type="compositionally biased region" description="Basic residues" evidence="1">
    <location>
        <begin position="145"/>
        <end position="167"/>
    </location>
</feature>
<name>A0A8H6CST1_9LECA</name>
<organism evidence="2 3">
    <name type="scientific">Letharia lupina</name>
    <dbReference type="NCBI Taxonomy" id="560253"/>
    <lineage>
        <taxon>Eukaryota</taxon>
        <taxon>Fungi</taxon>
        <taxon>Dikarya</taxon>
        <taxon>Ascomycota</taxon>
        <taxon>Pezizomycotina</taxon>
        <taxon>Lecanoromycetes</taxon>
        <taxon>OSLEUM clade</taxon>
        <taxon>Lecanoromycetidae</taxon>
        <taxon>Lecanorales</taxon>
        <taxon>Lecanorineae</taxon>
        <taxon>Parmeliaceae</taxon>
        <taxon>Letharia</taxon>
    </lineage>
</organism>
<dbReference type="GeneID" id="59335395"/>
<feature type="compositionally biased region" description="Low complexity" evidence="1">
    <location>
        <begin position="1"/>
        <end position="19"/>
    </location>
</feature>
<evidence type="ECO:0000313" key="3">
    <source>
        <dbReference type="Proteomes" id="UP000593566"/>
    </source>
</evidence>
<reference evidence="2 3" key="1">
    <citation type="journal article" date="2020" name="Genomics">
        <title>Complete, high-quality genomes from long-read metagenomic sequencing of two wolf lichen thalli reveals enigmatic genome architecture.</title>
        <authorList>
            <person name="McKenzie S.K."/>
            <person name="Walston R.F."/>
            <person name="Allen J.L."/>
        </authorList>
    </citation>
    <scope>NUCLEOTIDE SEQUENCE [LARGE SCALE GENOMIC DNA]</scope>
    <source>
        <strain evidence="2">WasteWater1</strain>
    </source>
</reference>
<keyword evidence="3" id="KW-1185">Reference proteome</keyword>
<sequence>MGSDDSSSERSLSASPSPNSRHRFPSLAFADAINIPFKSPISQPSTTSSSPEFSPSPITPPSSFSSPAFASCAYPDWPQRDILSPNTTSNCGSQANSYISDDDLLDLAELELIGGMRIPSDMRTEFIPWEQTRQPPLVLQSLPMVKRKAQPAPKRRRRSSPLKRKKVVLGMSPIAEAPE</sequence>
<feature type="region of interest" description="Disordered" evidence="1">
    <location>
        <begin position="144"/>
        <end position="179"/>
    </location>
</feature>
<comment type="caution">
    <text evidence="2">The sequence shown here is derived from an EMBL/GenBank/DDBJ whole genome shotgun (WGS) entry which is preliminary data.</text>
</comment>
<protein>
    <submittedName>
        <fullName evidence="2">Uncharacterized protein</fullName>
    </submittedName>
</protein>
<dbReference type="Proteomes" id="UP000593566">
    <property type="component" value="Unassembled WGS sequence"/>
</dbReference>
<evidence type="ECO:0000256" key="1">
    <source>
        <dbReference type="SAM" id="MobiDB-lite"/>
    </source>
</evidence>
<feature type="region of interest" description="Disordered" evidence="1">
    <location>
        <begin position="1"/>
        <end position="24"/>
    </location>
</feature>
<dbReference type="RefSeq" id="XP_037156525.1">
    <property type="nucleotide sequence ID" value="XM_037297890.1"/>
</dbReference>
<evidence type="ECO:0000313" key="2">
    <source>
        <dbReference type="EMBL" id="KAF6228883.1"/>
    </source>
</evidence>
<feature type="compositionally biased region" description="Low complexity" evidence="1">
    <location>
        <begin position="39"/>
        <end position="66"/>
    </location>
</feature>
<gene>
    <name evidence="2" type="ORF">HO133_006995</name>
</gene>
<proteinExistence type="predicted"/>
<feature type="region of interest" description="Disordered" evidence="1">
    <location>
        <begin position="38"/>
        <end position="66"/>
    </location>
</feature>
<dbReference type="AlphaFoldDB" id="A0A8H6CST1"/>
<dbReference type="EMBL" id="JACCJB010000003">
    <property type="protein sequence ID" value="KAF6228883.1"/>
    <property type="molecule type" value="Genomic_DNA"/>
</dbReference>